<keyword evidence="3" id="KW-1185">Reference proteome</keyword>
<dbReference type="RefSeq" id="WP_147286010.1">
    <property type="nucleotide sequence ID" value="NZ_QQNA01000034.1"/>
</dbReference>
<protein>
    <recommendedName>
        <fullName evidence="4">Secreted protein</fullName>
    </recommendedName>
</protein>
<feature type="signal peptide" evidence="1">
    <location>
        <begin position="1"/>
        <end position="32"/>
    </location>
</feature>
<gene>
    <name evidence="2" type="ORF">DVH02_06010</name>
</gene>
<dbReference type="AlphaFoldDB" id="A0A370BBL3"/>
<keyword evidence="1" id="KW-0732">Signal</keyword>
<organism evidence="2 3">
    <name type="scientific">Streptomyces corynorhini</name>
    <dbReference type="NCBI Taxonomy" id="2282652"/>
    <lineage>
        <taxon>Bacteria</taxon>
        <taxon>Bacillati</taxon>
        <taxon>Actinomycetota</taxon>
        <taxon>Actinomycetes</taxon>
        <taxon>Kitasatosporales</taxon>
        <taxon>Streptomycetaceae</taxon>
        <taxon>Streptomyces</taxon>
    </lineage>
</organism>
<dbReference type="OrthoDB" id="4293789at2"/>
<dbReference type="EMBL" id="QQNA01000034">
    <property type="protein sequence ID" value="RDG39031.1"/>
    <property type="molecule type" value="Genomic_DNA"/>
</dbReference>
<evidence type="ECO:0000256" key="1">
    <source>
        <dbReference type="SAM" id="SignalP"/>
    </source>
</evidence>
<evidence type="ECO:0000313" key="2">
    <source>
        <dbReference type="EMBL" id="RDG39031.1"/>
    </source>
</evidence>
<proteinExistence type="predicted"/>
<feature type="chain" id="PRO_5016859815" description="Secreted protein" evidence="1">
    <location>
        <begin position="33"/>
        <end position="112"/>
    </location>
</feature>
<evidence type="ECO:0000313" key="3">
    <source>
        <dbReference type="Proteomes" id="UP000253741"/>
    </source>
</evidence>
<name>A0A370BBL3_9ACTN</name>
<evidence type="ECO:0008006" key="4">
    <source>
        <dbReference type="Google" id="ProtNLM"/>
    </source>
</evidence>
<dbReference type="Proteomes" id="UP000253741">
    <property type="component" value="Unassembled WGS sequence"/>
</dbReference>
<comment type="caution">
    <text evidence="2">The sequence shown here is derived from an EMBL/GenBank/DDBJ whole genome shotgun (WGS) entry which is preliminary data.</text>
</comment>
<sequence length="112" mass="10979">MITRTRHTLAAVAATLALGAGGLLTAAAPATAAAPRAQAPAALSCTHQLLTGSGGHKGAAITCQGSTFTGVIDCKKGDLVYRHFGNRAASGGTSTVWCDLGAQVVFAGGTPS</sequence>
<accession>A0A370BBL3</accession>
<reference evidence="2 3" key="1">
    <citation type="submission" date="2018-07" db="EMBL/GenBank/DDBJ databases">
        <title>Streptomyces species from bats.</title>
        <authorList>
            <person name="Dunlap C."/>
        </authorList>
    </citation>
    <scope>NUCLEOTIDE SEQUENCE [LARGE SCALE GENOMIC DNA]</scope>
    <source>
        <strain evidence="2 3">AC230</strain>
    </source>
</reference>